<evidence type="ECO:0000256" key="5">
    <source>
        <dbReference type="SAM" id="MobiDB-lite"/>
    </source>
</evidence>
<evidence type="ECO:0000313" key="7">
    <source>
        <dbReference type="Proteomes" id="UP000440578"/>
    </source>
</evidence>
<dbReference type="PANTHER" id="PTHR10502">
    <property type="entry name" value="ANNEXIN"/>
    <property type="match status" value="1"/>
</dbReference>
<dbReference type="Proteomes" id="UP000440578">
    <property type="component" value="Unassembled WGS sequence"/>
</dbReference>
<evidence type="ECO:0000313" key="6">
    <source>
        <dbReference type="EMBL" id="KAF0301069.1"/>
    </source>
</evidence>
<evidence type="ECO:0000256" key="2">
    <source>
        <dbReference type="ARBA" id="ARBA00022737"/>
    </source>
</evidence>
<keyword evidence="3 4" id="KW-0041">Annexin</keyword>
<organism evidence="6 7">
    <name type="scientific">Amphibalanus amphitrite</name>
    <name type="common">Striped barnacle</name>
    <name type="synonym">Balanus amphitrite</name>
    <dbReference type="NCBI Taxonomy" id="1232801"/>
    <lineage>
        <taxon>Eukaryota</taxon>
        <taxon>Metazoa</taxon>
        <taxon>Ecdysozoa</taxon>
        <taxon>Arthropoda</taxon>
        <taxon>Crustacea</taxon>
        <taxon>Multicrustacea</taxon>
        <taxon>Cirripedia</taxon>
        <taxon>Thoracica</taxon>
        <taxon>Thoracicalcarea</taxon>
        <taxon>Balanomorpha</taxon>
        <taxon>Balanoidea</taxon>
        <taxon>Balanidae</taxon>
        <taxon>Amphibalaninae</taxon>
        <taxon>Amphibalanus</taxon>
    </lineage>
</organism>
<evidence type="ECO:0000256" key="3">
    <source>
        <dbReference type="ARBA" id="ARBA00023216"/>
    </source>
</evidence>
<dbReference type="InterPro" id="IPR001464">
    <property type="entry name" value="Annexin"/>
</dbReference>
<dbReference type="Pfam" id="PF00191">
    <property type="entry name" value="Annexin"/>
    <property type="match status" value="2"/>
</dbReference>
<dbReference type="FunFam" id="1.10.220.10:FF:000001">
    <property type="entry name" value="Annexin"/>
    <property type="match status" value="1"/>
</dbReference>
<gene>
    <name evidence="6" type="primary">Anxa13_0</name>
    <name evidence="6" type="ORF">FJT64_026559</name>
</gene>
<dbReference type="GO" id="GO:0005634">
    <property type="term" value="C:nucleus"/>
    <property type="evidence" value="ECO:0007669"/>
    <property type="project" value="TreeGrafter"/>
</dbReference>
<feature type="region of interest" description="Disordered" evidence="5">
    <location>
        <begin position="1"/>
        <end position="24"/>
    </location>
</feature>
<dbReference type="PROSITE" id="PS00223">
    <property type="entry name" value="ANNEXIN_1"/>
    <property type="match status" value="1"/>
</dbReference>
<evidence type="ECO:0000256" key="4">
    <source>
        <dbReference type="RuleBase" id="RU003540"/>
    </source>
</evidence>
<dbReference type="InterPro" id="IPR037104">
    <property type="entry name" value="Annexin_sf"/>
</dbReference>
<keyword evidence="7" id="KW-1185">Reference proteome</keyword>
<comment type="domain">
    <text evidence="4">A pair of annexin repeats may form one binding site for calcium and phospholipid.</text>
</comment>
<dbReference type="EMBL" id="VIIS01001200">
    <property type="protein sequence ID" value="KAF0301069.1"/>
    <property type="molecule type" value="Genomic_DNA"/>
</dbReference>
<sequence length="329" mass="36695">MPRGSDSSGRRIRAPRGTIRPHPGFDEETALAQVRTLYRALQRPVDTAAVISVLTKYTLHERKYVEDVYNVQHEPKLQHALRAAFSYNAQATLLALLQWHNQFLAVAARRALVARPTDKATLIELFCGQSQDELRDLVRTYDRLHSRPLQAELRAQLNGELRQLALALIALNRDQSELPGDNAARELAGRLAAAGQGRDAEMFISAFSTASYPLLRRAFELLPEVNPSHADIQTVIRASFGGDIRTGLLAVAQCVADQPGYFAERLYRAMRGLGTDDTALIRILVSRAENDLQNIKDAYHQRYGKSLAAAVEDDTSGTYWHCLRAIIKP</sequence>
<accession>A0A6A4W757</accession>
<dbReference type="InterPro" id="IPR018502">
    <property type="entry name" value="Annexin_repeat"/>
</dbReference>
<dbReference type="AlphaFoldDB" id="A0A6A4W757"/>
<proteinExistence type="inferred from homology"/>
<dbReference type="GO" id="GO:0005509">
    <property type="term" value="F:calcium ion binding"/>
    <property type="evidence" value="ECO:0007669"/>
    <property type="project" value="InterPro"/>
</dbReference>
<keyword evidence="2 4" id="KW-0677">Repeat</keyword>
<dbReference type="GO" id="GO:0001786">
    <property type="term" value="F:phosphatidylserine binding"/>
    <property type="evidence" value="ECO:0007669"/>
    <property type="project" value="TreeGrafter"/>
</dbReference>
<keyword evidence="4" id="KW-0106">Calcium</keyword>
<dbReference type="Gene3D" id="1.10.220.10">
    <property type="entry name" value="Annexin"/>
    <property type="match status" value="3"/>
</dbReference>
<dbReference type="PANTHER" id="PTHR10502:SF175">
    <property type="entry name" value="ANNEXIN A13"/>
    <property type="match status" value="1"/>
</dbReference>
<dbReference type="GO" id="GO:0012506">
    <property type="term" value="C:vesicle membrane"/>
    <property type="evidence" value="ECO:0007669"/>
    <property type="project" value="TreeGrafter"/>
</dbReference>
<dbReference type="GO" id="GO:0005886">
    <property type="term" value="C:plasma membrane"/>
    <property type="evidence" value="ECO:0007669"/>
    <property type="project" value="TreeGrafter"/>
</dbReference>
<dbReference type="GO" id="GO:0005737">
    <property type="term" value="C:cytoplasm"/>
    <property type="evidence" value="ECO:0007669"/>
    <property type="project" value="TreeGrafter"/>
</dbReference>
<dbReference type="InterPro" id="IPR018252">
    <property type="entry name" value="Annexin_repeat_CS"/>
</dbReference>
<comment type="caution">
    <text evidence="6">The sequence shown here is derived from an EMBL/GenBank/DDBJ whole genome shotgun (WGS) entry which is preliminary data.</text>
</comment>
<keyword evidence="4" id="KW-0111">Calcium/phospholipid-binding</keyword>
<evidence type="ECO:0000256" key="1">
    <source>
        <dbReference type="ARBA" id="ARBA00007831"/>
    </source>
</evidence>
<comment type="similarity">
    <text evidence="1 4">Belongs to the annexin family.</text>
</comment>
<dbReference type="SMART" id="SM00335">
    <property type="entry name" value="ANX"/>
    <property type="match status" value="3"/>
</dbReference>
<dbReference type="PROSITE" id="PS51897">
    <property type="entry name" value="ANNEXIN_2"/>
    <property type="match status" value="1"/>
</dbReference>
<dbReference type="SUPFAM" id="SSF47874">
    <property type="entry name" value="Annexin"/>
    <property type="match status" value="1"/>
</dbReference>
<reference evidence="6 7" key="1">
    <citation type="submission" date="2019-07" db="EMBL/GenBank/DDBJ databases">
        <title>Draft genome assembly of a fouling barnacle, Amphibalanus amphitrite (Darwin, 1854): The first reference genome for Thecostraca.</title>
        <authorList>
            <person name="Kim W."/>
        </authorList>
    </citation>
    <scope>NUCLEOTIDE SEQUENCE [LARGE SCALE GENOMIC DNA]</scope>
    <source>
        <strain evidence="6">SNU_AA5</strain>
        <tissue evidence="6">Soma without cirri and trophi</tissue>
    </source>
</reference>
<dbReference type="GO" id="GO:0005544">
    <property type="term" value="F:calcium-dependent phospholipid binding"/>
    <property type="evidence" value="ECO:0007669"/>
    <property type="project" value="UniProtKB-KW"/>
</dbReference>
<protein>
    <recommendedName>
        <fullName evidence="4">Annexin</fullName>
    </recommendedName>
</protein>
<dbReference type="OrthoDB" id="37886at2759"/>
<name>A0A6A4W757_AMPAM</name>
<dbReference type="PRINTS" id="PR00196">
    <property type="entry name" value="ANNEXIN"/>
</dbReference>